<gene>
    <name evidence="8" type="ORF">SJPD1_2582</name>
</gene>
<dbReference type="Proteomes" id="UP000217349">
    <property type="component" value="Chromosome"/>
</dbReference>
<keyword evidence="3" id="KW-1003">Cell membrane</keyword>
<evidence type="ECO:0000256" key="3">
    <source>
        <dbReference type="ARBA" id="ARBA00022475"/>
    </source>
</evidence>
<dbReference type="InterPro" id="IPR032808">
    <property type="entry name" value="DoxX"/>
</dbReference>
<protein>
    <submittedName>
        <fullName evidence="8">Oxidoreductase CatD</fullName>
        <ecNumber evidence="8">1.-.-.-</ecNumber>
    </submittedName>
</protein>
<dbReference type="AlphaFoldDB" id="A0A290HXT9"/>
<keyword evidence="6 7" id="KW-0472">Membrane</keyword>
<dbReference type="KEGG" id="sulj:SJPD1_2582"/>
<keyword evidence="5 7" id="KW-1133">Transmembrane helix</keyword>
<evidence type="ECO:0000256" key="7">
    <source>
        <dbReference type="SAM" id="Phobius"/>
    </source>
</evidence>
<evidence type="ECO:0000256" key="2">
    <source>
        <dbReference type="ARBA" id="ARBA00006679"/>
    </source>
</evidence>
<dbReference type="EMBL" id="CP023275">
    <property type="protein sequence ID" value="ATB70676.1"/>
    <property type="molecule type" value="Genomic_DNA"/>
</dbReference>
<name>A0A290HXT9_9BACT</name>
<feature type="transmembrane region" description="Helical" evidence="7">
    <location>
        <begin position="70"/>
        <end position="96"/>
    </location>
</feature>
<dbReference type="InterPro" id="IPR051907">
    <property type="entry name" value="DoxX-like_oxidoreductase"/>
</dbReference>
<dbReference type="RefSeq" id="WP_226372208.1">
    <property type="nucleotide sequence ID" value="NZ_CP023275.1"/>
</dbReference>
<dbReference type="PANTHER" id="PTHR33452:SF1">
    <property type="entry name" value="INNER MEMBRANE PROTEIN YPHA-RELATED"/>
    <property type="match status" value="1"/>
</dbReference>
<reference evidence="9" key="1">
    <citation type="submission" date="2017-09" db="EMBL/GenBank/DDBJ databases">
        <title>The complete genome of Sulfurospirillum sp. JPD-1.</title>
        <authorList>
            <person name="Goris T."/>
        </authorList>
    </citation>
    <scope>NUCLEOTIDE SEQUENCE [LARGE SCALE GENOMIC DNA]</scope>
    <source>
        <strain evidence="9">JPD-1</strain>
    </source>
</reference>
<organism evidence="8 9">
    <name type="scientific">Sulfurospirillum diekertiae</name>
    <dbReference type="NCBI Taxonomy" id="1854492"/>
    <lineage>
        <taxon>Bacteria</taxon>
        <taxon>Pseudomonadati</taxon>
        <taxon>Campylobacterota</taxon>
        <taxon>Epsilonproteobacteria</taxon>
        <taxon>Campylobacterales</taxon>
        <taxon>Sulfurospirillaceae</taxon>
        <taxon>Sulfurospirillum</taxon>
    </lineage>
</organism>
<dbReference type="GO" id="GO:0016491">
    <property type="term" value="F:oxidoreductase activity"/>
    <property type="evidence" value="ECO:0007669"/>
    <property type="project" value="UniProtKB-KW"/>
</dbReference>
<sequence>MCIENKLATLLDENWGKLLLRVSLGALMFFHGFKKYSVGIAGIKGLIIEAGFPAVLAYGVYMGEIIVPCLLILGLLTRVSALIFSVTMAFAIYLVHAQAMFDVDAQTGGLVIELPLLYLLGALSLSFLGAGKYSLDAKMAQCKCSTKGSC</sequence>
<comment type="similarity">
    <text evidence="2">Belongs to the DoxX family.</text>
</comment>
<feature type="transmembrane region" description="Helical" evidence="7">
    <location>
        <begin position="116"/>
        <end position="135"/>
    </location>
</feature>
<evidence type="ECO:0000256" key="6">
    <source>
        <dbReference type="ARBA" id="ARBA00023136"/>
    </source>
</evidence>
<dbReference type="GO" id="GO:0005886">
    <property type="term" value="C:plasma membrane"/>
    <property type="evidence" value="ECO:0007669"/>
    <property type="project" value="UniProtKB-SubCell"/>
</dbReference>
<dbReference type="EC" id="1.-.-.-" evidence="8"/>
<evidence type="ECO:0000313" key="9">
    <source>
        <dbReference type="Proteomes" id="UP000217349"/>
    </source>
</evidence>
<evidence type="ECO:0000256" key="5">
    <source>
        <dbReference type="ARBA" id="ARBA00022989"/>
    </source>
</evidence>
<dbReference type="PANTHER" id="PTHR33452">
    <property type="entry name" value="OXIDOREDUCTASE CATD-RELATED"/>
    <property type="match status" value="1"/>
</dbReference>
<evidence type="ECO:0000256" key="1">
    <source>
        <dbReference type="ARBA" id="ARBA00004651"/>
    </source>
</evidence>
<evidence type="ECO:0000313" key="8">
    <source>
        <dbReference type="EMBL" id="ATB70676.1"/>
    </source>
</evidence>
<keyword evidence="4 7" id="KW-0812">Transmembrane</keyword>
<accession>A0A290HXT9</accession>
<feature type="transmembrane region" description="Helical" evidence="7">
    <location>
        <begin position="36"/>
        <end position="58"/>
    </location>
</feature>
<evidence type="ECO:0000256" key="4">
    <source>
        <dbReference type="ARBA" id="ARBA00022692"/>
    </source>
</evidence>
<keyword evidence="8" id="KW-0560">Oxidoreductase</keyword>
<comment type="subcellular location">
    <subcellularLocation>
        <location evidence="1">Cell membrane</location>
        <topology evidence="1">Multi-pass membrane protein</topology>
    </subcellularLocation>
</comment>
<proteinExistence type="inferred from homology"/>
<dbReference type="Pfam" id="PF07681">
    <property type="entry name" value="DoxX"/>
    <property type="match status" value="1"/>
</dbReference>